<accession>A0A1S2LCR1</accession>
<feature type="region of interest" description="Disordered" evidence="1">
    <location>
        <begin position="216"/>
        <end position="239"/>
    </location>
</feature>
<feature type="compositionally biased region" description="Basic and acidic residues" evidence="1">
    <location>
        <begin position="255"/>
        <end position="264"/>
    </location>
</feature>
<reference evidence="3 4" key="1">
    <citation type="submission" date="2016-10" db="EMBL/GenBank/DDBJ databases">
        <title>Draft genome sequences of four alkaliphilic bacteria belonging to the Anaerobacillus genus.</title>
        <authorList>
            <person name="Bassil N.M."/>
            <person name="Lloyd J.R."/>
        </authorList>
    </citation>
    <scope>NUCLEOTIDE SEQUENCE [LARGE SCALE GENOMIC DNA]</scope>
    <source>
        <strain evidence="3 4">DSM 15340</strain>
    </source>
</reference>
<keyword evidence="2" id="KW-0472">Membrane</keyword>
<keyword evidence="2" id="KW-0812">Transmembrane</keyword>
<feature type="compositionally biased region" description="Basic and acidic residues" evidence="1">
    <location>
        <begin position="276"/>
        <end position="289"/>
    </location>
</feature>
<comment type="caution">
    <text evidence="3">The sequence shown here is derived from an EMBL/GenBank/DDBJ whole genome shotgun (WGS) entry which is preliminary data.</text>
</comment>
<feature type="compositionally biased region" description="Acidic residues" evidence="1">
    <location>
        <begin position="265"/>
        <end position="275"/>
    </location>
</feature>
<dbReference type="AlphaFoldDB" id="A0A1S2LCR1"/>
<feature type="transmembrane region" description="Helical" evidence="2">
    <location>
        <begin position="6"/>
        <end position="23"/>
    </location>
</feature>
<evidence type="ECO:0000256" key="1">
    <source>
        <dbReference type="SAM" id="MobiDB-lite"/>
    </source>
</evidence>
<keyword evidence="4" id="KW-1185">Reference proteome</keyword>
<dbReference type="EMBL" id="MLQQ01000040">
    <property type="protein sequence ID" value="OIJ10288.1"/>
    <property type="molecule type" value="Genomic_DNA"/>
</dbReference>
<evidence type="ECO:0000256" key="2">
    <source>
        <dbReference type="SAM" id="Phobius"/>
    </source>
</evidence>
<evidence type="ECO:0000313" key="3">
    <source>
        <dbReference type="EMBL" id="OIJ10288.1"/>
    </source>
</evidence>
<name>A0A1S2LCR1_9BACI</name>
<feature type="transmembrane region" description="Helical" evidence="2">
    <location>
        <begin position="53"/>
        <end position="76"/>
    </location>
</feature>
<feature type="compositionally biased region" description="Basic and acidic residues" evidence="1">
    <location>
        <begin position="216"/>
        <end position="229"/>
    </location>
</feature>
<sequence length="460" mass="53567">MEYLALTLIGGSILFIIFLLLPIKIALSQKVLFVALAILFSHIFLWLHSFLALWQAGLILILLILTTALGITKFIFTNTNNDRESGDSENLQGDSRDQLLNGDQHTDLEEINEVITEAPIFVDEIENMQLLSENEKQADDNKITETPSDIVQNRFLQTEPDGEVVEEEQPIIKEQVEKIPLREEQTHSMIKEDTEEQLMEKEVASTDQLLSLHDLGEDKEEHSHERTEETEAVSKNNKEEHKFNRDEVVEEVLIEPHQEEKDLQLNEDDEAFDDEEKAKEETEEKTHVDQEEETVEEAHVDHVEEAVEEAHVDHVEEAVEEAHVDHVEEDAEGTHIDQEAFEETFTTHEEKVDDNRSEIVPNAVPKPLNRDLMDTLVGQLLWYKEQIHPQDFEQLVLEHAKDGLHDNDYYLFASILRDHYIETEQFDKLKTLLNRLKQRYNNKMVIKEEITFFEKKFFQS</sequence>
<gene>
    <name evidence="3" type="ORF">BKP35_14415</name>
</gene>
<feature type="transmembrane region" description="Helical" evidence="2">
    <location>
        <begin position="30"/>
        <end position="47"/>
    </location>
</feature>
<proteinExistence type="predicted"/>
<evidence type="ECO:0000313" key="4">
    <source>
        <dbReference type="Proteomes" id="UP000180098"/>
    </source>
</evidence>
<protein>
    <submittedName>
        <fullName evidence="3">Uncharacterized protein</fullName>
    </submittedName>
</protein>
<keyword evidence="2" id="KW-1133">Transmembrane helix</keyword>
<dbReference type="Proteomes" id="UP000180098">
    <property type="component" value="Unassembled WGS sequence"/>
</dbReference>
<dbReference type="RefSeq" id="WP_071314052.1">
    <property type="nucleotide sequence ID" value="NZ_MLQQ01000040.1"/>
</dbReference>
<dbReference type="OrthoDB" id="2697527at2"/>
<organism evidence="3 4">
    <name type="scientific">Anaerobacillus arseniciselenatis</name>
    <dbReference type="NCBI Taxonomy" id="85682"/>
    <lineage>
        <taxon>Bacteria</taxon>
        <taxon>Bacillati</taxon>
        <taxon>Bacillota</taxon>
        <taxon>Bacilli</taxon>
        <taxon>Bacillales</taxon>
        <taxon>Bacillaceae</taxon>
        <taxon>Anaerobacillus</taxon>
    </lineage>
</organism>
<feature type="region of interest" description="Disordered" evidence="1">
    <location>
        <begin position="255"/>
        <end position="294"/>
    </location>
</feature>